<keyword evidence="2" id="KW-1185">Reference proteome</keyword>
<accession>A0A7W4NYU9</accession>
<sequence>MSAAPAACKKITAGIGSGALHTLSIEKPEMTAPNVGKRREFRRMSGSDCFFDGETTVGAAGARPVFHVGDGGMGIL</sequence>
<evidence type="ECO:0000313" key="2">
    <source>
        <dbReference type="Proteomes" id="UP000559860"/>
    </source>
</evidence>
<reference evidence="1 2" key="1">
    <citation type="submission" date="2020-04" db="EMBL/GenBank/DDBJ databases">
        <title>Description of novel Gluconacetobacter.</title>
        <authorList>
            <person name="Sombolestani A."/>
        </authorList>
    </citation>
    <scope>NUCLEOTIDE SEQUENCE [LARGE SCALE GENOMIC DNA]</scope>
    <source>
        <strain evidence="1 2">LMG 27801</strain>
    </source>
</reference>
<organism evidence="1 2">
    <name type="scientific">Gluconacetobacter aggeris</name>
    <dbReference type="NCBI Taxonomy" id="1286186"/>
    <lineage>
        <taxon>Bacteria</taxon>
        <taxon>Pseudomonadati</taxon>
        <taxon>Pseudomonadota</taxon>
        <taxon>Alphaproteobacteria</taxon>
        <taxon>Acetobacterales</taxon>
        <taxon>Acetobacteraceae</taxon>
        <taxon>Gluconacetobacter</taxon>
    </lineage>
</organism>
<dbReference type="RefSeq" id="WP_182986480.1">
    <property type="nucleotide sequence ID" value="NZ_JABEQD010000007.1"/>
</dbReference>
<dbReference type="AlphaFoldDB" id="A0A7W4NYU9"/>
<name>A0A7W4NYU9_9PROT</name>
<gene>
    <name evidence="1" type="ORF">HLH36_11340</name>
</gene>
<evidence type="ECO:0000313" key="1">
    <source>
        <dbReference type="EMBL" id="MBB2168943.1"/>
    </source>
</evidence>
<dbReference type="EMBL" id="JABEQD010000007">
    <property type="protein sequence ID" value="MBB2168943.1"/>
    <property type="molecule type" value="Genomic_DNA"/>
</dbReference>
<dbReference type="Proteomes" id="UP000559860">
    <property type="component" value="Unassembled WGS sequence"/>
</dbReference>
<protein>
    <submittedName>
        <fullName evidence="1">Uncharacterized protein</fullName>
    </submittedName>
</protein>
<comment type="caution">
    <text evidence="1">The sequence shown here is derived from an EMBL/GenBank/DDBJ whole genome shotgun (WGS) entry which is preliminary data.</text>
</comment>
<proteinExistence type="predicted"/>